<dbReference type="PROSITE" id="PS00671">
    <property type="entry name" value="D_2_HYDROXYACID_DH_3"/>
    <property type="match status" value="1"/>
</dbReference>
<dbReference type="GO" id="GO:0051287">
    <property type="term" value="F:NAD binding"/>
    <property type="evidence" value="ECO:0007669"/>
    <property type="project" value="InterPro"/>
</dbReference>
<dbReference type="Pfam" id="PF02826">
    <property type="entry name" value="2-Hacid_dh_C"/>
    <property type="match status" value="1"/>
</dbReference>
<reference evidence="6 7" key="1">
    <citation type="submission" date="2018-06" db="EMBL/GenBank/DDBJ databases">
        <title>Genomic Encyclopedia of Type Strains, Phase III (KMG-III): the genomes of soil and plant-associated and newly described type strains.</title>
        <authorList>
            <person name="Whitman W."/>
        </authorList>
    </citation>
    <scope>NUCLEOTIDE SEQUENCE [LARGE SCALE GENOMIC DNA]</scope>
    <source>
        <strain evidence="6 7">CGMCC 1.8979</strain>
    </source>
</reference>
<evidence type="ECO:0000259" key="5">
    <source>
        <dbReference type="Pfam" id="PF02826"/>
    </source>
</evidence>
<dbReference type="FunFam" id="3.40.50.720:FF:000462">
    <property type="entry name" value="Glyoxylate reductase (NADP+)"/>
    <property type="match status" value="1"/>
</dbReference>
<evidence type="ECO:0000256" key="3">
    <source>
        <dbReference type="RuleBase" id="RU003719"/>
    </source>
</evidence>
<dbReference type="InterPro" id="IPR029753">
    <property type="entry name" value="D-isomer_DH_CS"/>
</dbReference>
<keyword evidence="7" id="KW-1185">Reference proteome</keyword>
<dbReference type="AlphaFoldDB" id="A0A327YK29"/>
<feature type="domain" description="D-isomer specific 2-hydroxyacid dehydrogenase catalytic" evidence="4">
    <location>
        <begin position="6"/>
        <end position="321"/>
    </location>
</feature>
<dbReference type="InterPro" id="IPR006140">
    <property type="entry name" value="D-isomer_DH_NAD-bd"/>
</dbReference>
<comment type="caution">
    <text evidence="6">The sequence shown here is derived from an EMBL/GenBank/DDBJ whole genome shotgun (WGS) entry which is preliminary data.</text>
</comment>
<dbReference type="CDD" id="cd05301">
    <property type="entry name" value="GDH"/>
    <property type="match status" value="1"/>
</dbReference>
<name>A0A327YK29_9BACL</name>
<dbReference type="OrthoDB" id="9805416at2"/>
<gene>
    <name evidence="6" type="ORF">B0I26_10970</name>
</gene>
<dbReference type="EMBL" id="QLMH01000009">
    <property type="protein sequence ID" value="RAK18649.1"/>
    <property type="molecule type" value="Genomic_DNA"/>
</dbReference>
<comment type="similarity">
    <text evidence="1 3">Belongs to the D-isomer specific 2-hydroxyacid dehydrogenase family.</text>
</comment>
<dbReference type="SUPFAM" id="SSF52283">
    <property type="entry name" value="Formate/glycerate dehydrogenase catalytic domain-like"/>
    <property type="match status" value="1"/>
</dbReference>
<dbReference type="InterPro" id="IPR050223">
    <property type="entry name" value="D-isomer_2-hydroxyacid_DH"/>
</dbReference>
<keyword evidence="2 3" id="KW-0560">Oxidoreductase</keyword>
<dbReference type="InterPro" id="IPR036291">
    <property type="entry name" value="NAD(P)-bd_dom_sf"/>
</dbReference>
<dbReference type="GO" id="GO:0016618">
    <property type="term" value="F:hydroxypyruvate reductase [NAD(P)H] activity"/>
    <property type="evidence" value="ECO:0007669"/>
    <property type="project" value="TreeGrafter"/>
</dbReference>
<dbReference type="InterPro" id="IPR029752">
    <property type="entry name" value="D-isomer_DH_CS1"/>
</dbReference>
<dbReference type="SUPFAM" id="SSF51735">
    <property type="entry name" value="NAD(P)-binding Rossmann-fold domains"/>
    <property type="match status" value="1"/>
</dbReference>
<dbReference type="PANTHER" id="PTHR10996">
    <property type="entry name" value="2-HYDROXYACID DEHYDROGENASE-RELATED"/>
    <property type="match status" value="1"/>
</dbReference>
<feature type="domain" description="D-isomer specific 2-hydroxyacid dehydrogenase NAD-binding" evidence="5">
    <location>
        <begin position="111"/>
        <end position="289"/>
    </location>
</feature>
<evidence type="ECO:0000256" key="2">
    <source>
        <dbReference type="ARBA" id="ARBA00023002"/>
    </source>
</evidence>
<dbReference type="GO" id="GO:0005829">
    <property type="term" value="C:cytosol"/>
    <property type="evidence" value="ECO:0007669"/>
    <property type="project" value="TreeGrafter"/>
</dbReference>
<dbReference type="Pfam" id="PF00389">
    <property type="entry name" value="2-Hacid_dh"/>
    <property type="match status" value="1"/>
</dbReference>
<dbReference type="RefSeq" id="WP_111645547.1">
    <property type="nucleotide sequence ID" value="NZ_QLMH01000009.1"/>
</dbReference>
<proteinExistence type="inferred from homology"/>
<dbReference type="PROSITE" id="PS00065">
    <property type="entry name" value="D_2_HYDROXYACID_DH_1"/>
    <property type="match status" value="1"/>
</dbReference>
<dbReference type="Gene3D" id="3.40.50.720">
    <property type="entry name" value="NAD(P)-binding Rossmann-like Domain"/>
    <property type="match status" value="2"/>
</dbReference>
<accession>A0A327YK29</accession>
<evidence type="ECO:0000259" key="4">
    <source>
        <dbReference type="Pfam" id="PF00389"/>
    </source>
</evidence>
<evidence type="ECO:0000256" key="1">
    <source>
        <dbReference type="ARBA" id="ARBA00005854"/>
    </source>
</evidence>
<dbReference type="Proteomes" id="UP000248555">
    <property type="component" value="Unassembled WGS sequence"/>
</dbReference>
<dbReference type="GO" id="GO:0030267">
    <property type="term" value="F:glyoxylate reductase (NADPH) activity"/>
    <property type="evidence" value="ECO:0007669"/>
    <property type="project" value="TreeGrafter"/>
</dbReference>
<evidence type="ECO:0000313" key="7">
    <source>
        <dbReference type="Proteomes" id="UP000248555"/>
    </source>
</evidence>
<dbReference type="PANTHER" id="PTHR10996:SF283">
    <property type="entry name" value="GLYOXYLATE_HYDROXYPYRUVATE REDUCTASE B"/>
    <property type="match status" value="1"/>
</dbReference>
<organism evidence="6 7">
    <name type="scientific">Paranoxybacillus vitaminiphilus</name>
    <dbReference type="NCBI Taxonomy" id="581036"/>
    <lineage>
        <taxon>Bacteria</taxon>
        <taxon>Bacillati</taxon>
        <taxon>Bacillota</taxon>
        <taxon>Bacilli</taxon>
        <taxon>Bacillales</taxon>
        <taxon>Anoxybacillaceae</taxon>
        <taxon>Paranoxybacillus</taxon>
    </lineage>
</organism>
<sequence length="331" mass="36915">MNKPYIFVTRKLPDTVIERLLSFAEVKMWPYEDVPVTREVLLEEAKKADALLTMLSDCIDKEVIEAGQNLKIIANLAVGFDNIDIPFATERRIAVCNTPDILTDTTADLTFALLLATARRLVEAAEFVKAGEWKSWSPLLLAGYDVHHKTIGIVGMGKIGQAVAKRATGFDMNILYHNRSRNEEAAQMLGATYCSFDELLKQSDFVVCLTPLTDETHHLFDKEAFKKMKKTAIFVNVSRGPVVDEDALYEALVNGEIAGAGLDVFYKEPIDATHPLLTLKNVVALPHIGSASMETRFAMMELCCRNITSVLNGEKPETLVNKEWLCETKRC</sequence>
<evidence type="ECO:0000313" key="6">
    <source>
        <dbReference type="EMBL" id="RAK18649.1"/>
    </source>
</evidence>
<protein>
    <submittedName>
        <fullName evidence="6">Glyoxylate reductase</fullName>
    </submittedName>
</protein>
<dbReference type="InterPro" id="IPR006139">
    <property type="entry name" value="D-isomer_2_OHA_DH_cat_dom"/>
</dbReference>